<organism evidence="1 2">
    <name type="scientific">Elasticomyces elasticus</name>
    <dbReference type="NCBI Taxonomy" id="574655"/>
    <lineage>
        <taxon>Eukaryota</taxon>
        <taxon>Fungi</taxon>
        <taxon>Dikarya</taxon>
        <taxon>Ascomycota</taxon>
        <taxon>Pezizomycotina</taxon>
        <taxon>Dothideomycetes</taxon>
        <taxon>Dothideomycetidae</taxon>
        <taxon>Mycosphaerellales</taxon>
        <taxon>Teratosphaeriaceae</taxon>
        <taxon>Elasticomyces</taxon>
    </lineage>
</organism>
<name>A0AAN7VUG0_9PEZI</name>
<dbReference type="PANTHER" id="PTHR42085:SF4">
    <property type="entry name" value="F-BOX DOMAIN-CONTAINING PROTEIN"/>
    <property type="match status" value="1"/>
</dbReference>
<accession>A0AAN7VUG0</accession>
<comment type="caution">
    <text evidence="1">The sequence shown here is derived from an EMBL/GenBank/DDBJ whole genome shotgun (WGS) entry which is preliminary data.</text>
</comment>
<dbReference type="Proteomes" id="UP001310594">
    <property type="component" value="Unassembled WGS sequence"/>
</dbReference>
<evidence type="ECO:0000313" key="2">
    <source>
        <dbReference type="Proteomes" id="UP001310594"/>
    </source>
</evidence>
<reference evidence="1" key="1">
    <citation type="submission" date="2023-08" db="EMBL/GenBank/DDBJ databases">
        <title>Black Yeasts Isolated from many extreme environments.</title>
        <authorList>
            <person name="Coleine C."/>
            <person name="Stajich J.E."/>
            <person name="Selbmann L."/>
        </authorList>
    </citation>
    <scope>NUCLEOTIDE SEQUENCE</scope>
    <source>
        <strain evidence="1">CCFEE 5810</strain>
    </source>
</reference>
<sequence length="210" mass="23495">MDDEDALPPLPQLTMSRSAPLRTLQAPPLIEIDGEEPVLSTSVPIEHTLLGLPPEMRNAIYRYVLVNPDPLEVSPGRPYAYKPAFLSTCRQIRAEADGIFMNENTFTTDPGFHGYGITIPYWHWLNKNGGPMMKGNWEALPWSETEPLLRVQPDCEIAFTEASSSDNQCSEQHNQFYTVDVLEQYDGMARQLEGGRQVLGLARIGEATFG</sequence>
<gene>
    <name evidence="1" type="ORF">LTR97_003114</name>
</gene>
<dbReference type="EMBL" id="JAVRQU010000004">
    <property type="protein sequence ID" value="KAK5704101.1"/>
    <property type="molecule type" value="Genomic_DNA"/>
</dbReference>
<evidence type="ECO:0000313" key="1">
    <source>
        <dbReference type="EMBL" id="KAK5704101.1"/>
    </source>
</evidence>
<dbReference type="AlphaFoldDB" id="A0AAN7VUG0"/>
<proteinExistence type="predicted"/>
<dbReference type="InterPro" id="IPR038883">
    <property type="entry name" value="AN11006-like"/>
</dbReference>
<protein>
    <submittedName>
        <fullName evidence="1">Uncharacterized protein</fullName>
    </submittedName>
</protein>
<dbReference type="PANTHER" id="PTHR42085">
    <property type="entry name" value="F-BOX DOMAIN-CONTAINING PROTEIN"/>
    <property type="match status" value="1"/>
</dbReference>